<dbReference type="PaxDb" id="3880-AES65587"/>
<dbReference type="Proteomes" id="UP000002051">
    <property type="component" value="Chromosome 2"/>
</dbReference>
<dbReference type="OrthoDB" id="1729737at2759"/>
<evidence type="ECO:0000313" key="5">
    <source>
        <dbReference type="Proteomes" id="UP000002051"/>
    </source>
</evidence>
<keyword evidence="1" id="KW-0341">Growth regulation</keyword>
<reference evidence="3 5" key="2">
    <citation type="journal article" date="2014" name="BMC Genomics">
        <title>An improved genome release (version Mt4.0) for the model legume Medicago truncatula.</title>
        <authorList>
            <person name="Tang H."/>
            <person name="Krishnakumar V."/>
            <person name="Bidwell S."/>
            <person name="Rosen B."/>
            <person name="Chan A."/>
            <person name="Zhou S."/>
            <person name="Gentzbittel L."/>
            <person name="Childs K.L."/>
            <person name="Yandell M."/>
            <person name="Gundlach H."/>
            <person name="Mayer K.F."/>
            <person name="Schwartz D.C."/>
            <person name="Town C.D."/>
        </authorList>
    </citation>
    <scope>GENOME REANNOTATION</scope>
    <source>
        <strain evidence="4 5">cv. Jemalong A17</strain>
    </source>
</reference>
<evidence type="ECO:0000313" key="4">
    <source>
        <dbReference type="EnsemblPlants" id="AES65587"/>
    </source>
</evidence>
<protein>
    <submittedName>
        <fullName evidence="3 4">Uncharacterized protein</fullName>
    </submittedName>
</protein>
<dbReference type="GO" id="GO:0040008">
    <property type="term" value="P:regulation of growth"/>
    <property type="evidence" value="ECO:0007669"/>
    <property type="project" value="InterPro"/>
</dbReference>
<dbReference type="PANTHER" id="PTHR34045:SF11">
    <property type="entry name" value="PH DOMAIN-CONTAINING PROTEIN"/>
    <property type="match status" value="1"/>
</dbReference>
<evidence type="ECO:0000256" key="2">
    <source>
        <dbReference type="ARBA" id="ARBA00024198"/>
    </source>
</evidence>
<dbReference type="InterPro" id="IPR044683">
    <property type="entry name" value="LAZY"/>
</dbReference>
<dbReference type="eggNOG" id="ENOG502QSTE">
    <property type="taxonomic scope" value="Eukaryota"/>
</dbReference>
<dbReference type="STRING" id="3880.G7IIN6"/>
<dbReference type="OMA" id="NRCELES"/>
<comment type="similarity">
    <text evidence="2">Belongs to the LAZY family.</text>
</comment>
<dbReference type="EMBL" id="CM001218">
    <property type="protein sequence ID" value="AES65587.1"/>
    <property type="molecule type" value="Genomic_DNA"/>
</dbReference>
<reference evidence="4" key="3">
    <citation type="submission" date="2015-04" db="UniProtKB">
        <authorList>
            <consortium name="EnsemblPlants"/>
        </authorList>
    </citation>
    <scope>IDENTIFICATION</scope>
    <source>
        <strain evidence="4">cv. Jemalong A17</strain>
    </source>
</reference>
<evidence type="ECO:0000256" key="1">
    <source>
        <dbReference type="ARBA" id="ARBA00022604"/>
    </source>
</evidence>
<gene>
    <name evidence="4" type="primary">11441241</name>
    <name evidence="3" type="ordered locus">MTR_2g042670</name>
</gene>
<dbReference type="GO" id="GO:0009630">
    <property type="term" value="P:gravitropism"/>
    <property type="evidence" value="ECO:0007669"/>
    <property type="project" value="InterPro"/>
</dbReference>
<sequence>MNIFKWMQNRLNGTNGKMKPSSISATHHMLNETYKQEFSDWDHAILAIGTLGNNNLNENSNKSIDEEDSHSFQDFTHEFSFEEVGNFQNELKMNLEESGNFYPSNNLICNRGRKSLDKSNKNEVSNQSLSFLLKKIFVCGGELPPTSVFKDPLSTESRMEKILRAILHKKIHPHGSCSTTFVNKYLENNSKPEYDYEDEDEDEDEYEYEYEEELKNSVVEKGCKWVKTNSEYIVLEI</sequence>
<dbReference type="AlphaFoldDB" id="G7IIN6"/>
<name>G7IIN6_MEDTR</name>
<dbReference type="PANTHER" id="PTHR34045">
    <property type="entry name" value="OS03G0406300 PROTEIN"/>
    <property type="match status" value="1"/>
</dbReference>
<organism evidence="3 5">
    <name type="scientific">Medicago truncatula</name>
    <name type="common">Barrel medic</name>
    <name type="synonym">Medicago tribuloides</name>
    <dbReference type="NCBI Taxonomy" id="3880"/>
    <lineage>
        <taxon>Eukaryota</taxon>
        <taxon>Viridiplantae</taxon>
        <taxon>Streptophyta</taxon>
        <taxon>Embryophyta</taxon>
        <taxon>Tracheophyta</taxon>
        <taxon>Spermatophyta</taxon>
        <taxon>Magnoliopsida</taxon>
        <taxon>eudicotyledons</taxon>
        <taxon>Gunneridae</taxon>
        <taxon>Pentapetalae</taxon>
        <taxon>rosids</taxon>
        <taxon>fabids</taxon>
        <taxon>Fabales</taxon>
        <taxon>Fabaceae</taxon>
        <taxon>Papilionoideae</taxon>
        <taxon>50 kb inversion clade</taxon>
        <taxon>NPAAA clade</taxon>
        <taxon>Hologalegina</taxon>
        <taxon>IRL clade</taxon>
        <taxon>Trifolieae</taxon>
        <taxon>Medicago</taxon>
    </lineage>
</organism>
<proteinExistence type="inferred from homology"/>
<accession>G7IIN6</accession>
<reference evidence="3 5" key="1">
    <citation type="journal article" date="2011" name="Nature">
        <title>The Medicago genome provides insight into the evolution of rhizobial symbioses.</title>
        <authorList>
            <person name="Young N.D."/>
            <person name="Debelle F."/>
            <person name="Oldroyd G.E."/>
            <person name="Geurts R."/>
            <person name="Cannon S.B."/>
            <person name="Udvardi M.K."/>
            <person name="Benedito V.A."/>
            <person name="Mayer K.F."/>
            <person name="Gouzy J."/>
            <person name="Schoof H."/>
            <person name="Van de Peer Y."/>
            <person name="Proost S."/>
            <person name="Cook D.R."/>
            <person name="Meyers B.C."/>
            <person name="Spannagl M."/>
            <person name="Cheung F."/>
            <person name="De Mita S."/>
            <person name="Krishnakumar V."/>
            <person name="Gundlach H."/>
            <person name="Zhou S."/>
            <person name="Mudge J."/>
            <person name="Bharti A.K."/>
            <person name="Murray J.D."/>
            <person name="Naoumkina M.A."/>
            <person name="Rosen B."/>
            <person name="Silverstein K.A."/>
            <person name="Tang H."/>
            <person name="Rombauts S."/>
            <person name="Zhao P.X."/>
            <person name="Zhou P."/>
            <person name="Barbe V."/>
            <person name="Bardou P."/>
            <person name="Bechner M."/>
            <person name="Bellec A."/>
            <person name="Berger A."/>
            <person name="Berges H."/>
            <person name="Bidwell S."/>
            <person name="Bisseling T."/>
            <person name="Choisne N."/>
            <person name="Couloux A."/>
            <person name="Denny R."/>
            <person name="Deshpande S."/>
            <person name="Dai X."/>
            <person name="Doyle J.J."/>
            <person name="Dudez A.M."/>
            <person name="Farmer A.D."/>
            <person name="Fouteau S."/>
            <person name="Franken C."/>
            <person name="Gibelin C."/>
            <person name="Gish J."/>
            <person name="Goldstein S."/>
            <person name="Gonzalez A.J."/>
            <person name="Green P.J."/>
            <person name="Hallab A."/>
            <person name="Hartog M."/>
            <person name="Hua A."/>
            <person name="Humphray S.J."/>
            <person name="Jeong D.H."/>
            <person name="Jing Y."/>
            <person name="Jocker A."/>
            <person name="Kenton S.M."/>
            <person name="Kim D.J."/>
            <person name="Klee K."/>
            <person name="Lai H."/>
            <person name="Lang C."/>
            <person name="Lin S."/>
            <person name="Macmil S.L."/>
            <person name="Magdelenat G."/>
            <person name="Matthews L."/>
            <person name="McCorrison J."/>
            <person name="Monaghan E.L."/>
            <person name="Mun J.H."/>
            <person name="Najar F.Z."/>
            <person name="Nicholson C."/>
            <person name="Noirot C."/>
            <person name="O'Bleness M."/>
            <person name="Paule C.R."/>
            <person name="Poulain J."/>
            <person name="Prion F."/>
            <person name="Qin B."/>
            <person name="Qu C."/>
            <person name="Retzel E.F."/>
            <person name="Riddle C."/>
            <person name="Sallet E."/>
            <person name="Samain S."/>
            <person name="Samson N."/>
            <person name="Sanders I."/>
            <person name="Saurat O."/>
            <person name="Scarpelli C."/>
            <person name="Schiex T."/>
            <person name="Segurens B."/>
            <person name="Severin A.J."/>
            <person name="Sherrier D.J."/>
            <person name="Shi R."/>
            <person name="Sims S."/>
            <person name="Singer S.R."/>
            <person name="Sinharoy S."/>
            <person name="Sterck L."/>
            <person name="Viollet A."/>
            <person name="Wang B.B."/>
            <person name="Wang K."/>
            <person name="Wang M."/>
            <person name="Wang X."/>
            <person name="Warfsmann J."/>
            <person name="Weissenbach J."/>
            <person name="White D.D."/>
            <person name="White J.D."/>
            <person name="Wiley G.B."/>
            <person name="Wincker P."/>
            <person name="Xing Y."/>
            <person name="Yang L."/>
            <person name="Yao Z."/>
            <person name="Ying F."/>
            <person name="Zhai J."/>
            <person name="Zhou L."/>
            <person name="Zuber A."/>
            <person name="Denarie J."/>
            <person name="Dixon R.A."/>
            <person name="May G.D."/>
            <person name="Schwartz D.C."/>
            <person name="Rogers J."/>
            <person name="Quetier F."/>
            <person name="Town C.D."/>
            <person name="Roe B.A."/>
        </authorList>
    </citation>
    <scope>NUCLEOTIDE SEQUENCE [LARGE SCALE GENOMIC DNA]</scope>
    <source>
        <strain evidence="3">A17</strain>
        <strain evidence="4 5">cv. Jemalong A17</strain>
    </source>
</reference>
<dbReference type="KEGG" id="mtr:11441241"/>
<keyword evidence="5" id="KW-1185">Reference proteome</keyword>
<dbReference type="HOGENOM" id="CLU_068790_0_0_1"/>
<evidence type="ECO:0000313" key="3">
    <source>
        <dbReference type="EMBL" id="AES65587.1"/>
    </source>
</evidence>
<dbReference type="EnsemblPlants" id="AES65587">
    <property type="protein sequence ID" value="AES65587"/>
    <property type="gene ID" value="MTR_2g042670"/>
</dbReference>